<dbReference type="InterPro" id="IPR020059">
    <property type="entry name" value="Glu/Gln-tRNA-synth_Ib_codon-bd"/>
</dbReference>
<dbReference type="AlphaFoldDB" id="A0A9W6EU21"/>
<proteinExistence type="inferred from homology"/>
<dbReference type="Gene3D" id="2.40.240.10">
    <property type="entry name" value="Ribosomal Protein L25, Chain P"/>
    <property type="match status" value="2"/>
</dbReference>
<evidence type="ECO:0000256" key="9">
    <source>
        <dbReference type="HAMAP-Rule" id="MF_00126"/>
    </source>
</evidence>
<evidence type="ECO:0000256" key="10">
    <source>
        <dbReference type="RuleBase" id="RU363037"/>
    </source>
</evidence>
<dbReference type="Gene3D" id="1.10.1160.10">
    <property type="entry name" value="Glutamyl-trna Synthetase, Domain 2"/>
    <property type="match status" value="1"/>
</dbReference>
<feature type="binding site" evidence="9">
    <location>
        <position position="211"/>
    </location>
    <ligand>
        <name>L-glutamine</name>
        <dbReference type="ChEBI" id="CHEBI:58359"/>
    </ligand>
</feature>
<dbReference type="PANTHER" id="PTHR43097:SF5">
    <property type="entry name" value="GLUTAMATE--TRNA LIGASE"/>
    <property type="match status" value="1"/>
</dbReference>
<dbReference type="FunFam" id="3.90.800.10:FF:000001">
    <property type="entry name" value="Glutamine--tRNA ligase"/>
    <property type="match status" value="1"/>
</dbReference>
<dbReference type="FunFam" id="2.40.240.10:FF:000001">
    <property type="entry name" value="Glutamine--tRNA ligase"/>
    <property type="match status" value="1"/>
</dbReference>
<comment type="caution">
    <text evidence="15">The sequence shown here is derived from an EMBL/GenBank/DDBJ whole genome shotgun (WGS) entry which is preliminary data.</text>
</comment>
<evidence type="ECO:0000259" key="13">
    <source>
        <dbReference type="Pfam" id="PF03950"/>
    </source>
</evidence>
<keyword evidence="4 9" id="KW-0547">Nucleotide-binding</keyword>
<dbReference type="InterPro" id="IPR020061">
    <property type="entry name" value="Glu_tRNA_lig_a-bdl"/>
</dbReference>
<comment type="caution">
    <text evidence="9">Lacks conserved residue(s) required for the propagation of feature annotation.</text>
</comment>
<dbReference type="InterPro" id="IPR004514">
    <property type="entry name" value="Gln-tRNA-synth"/>
</dbReference>
<dbReference type="Pfam" id="PF20974">
    <property type="entry name" value="tRNA-synt_1c_C2"/>
    <property type="match status" value="1"/>
</dbReference>
<feature type="binding site" evidence="9">
    <location>
        <position position="67"/>
    </location>
    <ligand>
        <name>L-glutamine</name>
        <dbReference type="ChEBI" id="CHEBI:58359"/>
    </ligand>
</feature>
<dbReference type="NCBIfam" id="NF011291">
    <property type="entry name" value="PRK14703.1"/>
    <property type="match status" value="1"/>
</dbReference>
<dbReference type="Proteomes" id="UP001143545">
    <property type="component" value="Unassembled WGS sequence"/>
</dbReference>
<dbReference type="GO" id="GO:0004819">
    <property type="term" value="F:glutamine-tRNA ligase activity"/>
    <property type="evidence" value="ECO:0007669"/>
    <property type="project" value="UniProtKB-UniRule"/>
</dbReference>
<evidence type="ECO:0000256" key="1">
    <source>
        <dbReference type="ARBA" id="ARBA00005594"/>
    </source>
</evidence>
<dbReference type="HAMAP" id="MF_00126">
    <property type="entry name" value="Gln_tRNA_synth"/>
    <property type="match status" value="1"/>
</dbReference>
<evidence type="ECO:0000256" key="8">
    <source>
        <dbReference type="ARBA" id="ARBA00048270"/>
    </source>
</evidence>
<keyword evidence="2 9" id="KW-0963">Cytoplasm</keyword>
<reference evidence="15" key="1">
    <citation type="submission" date="2022-07" db="EMBL/GenBank/DDBJ databases">
        <title>Taxonomy of Novel Oxalotrophic and Methylotrophic Bacteria.</title>
        <authorList>
            <person name="Sahin N."/>
            <person name="Tani A."/>
        </authorList>
    </citation>
    <scope>NUCLEOTIDE SEQUENCE</scope>
    <source>
        <strain evidence="15">AM327</strain>
    </source>
</reference>
<evidence type="ECO:0000259" key="12">
    <source>
        <dbReference type="Pfam" id="PF00749"/>
    </source>
</evidence>
<dbReference type="EC" id="6.1.1.18" evidence="9"/>
<feature type="domain" description="Glutamyl/glutaminyl-tRNA synthetase class Ib anti-codon binding" evidence="13">
    <location>
        <begin position="341"/>
        <end position="441"/>
    </location>
</feature>
<evidence type="ECO:0000259" key="14">
    <source>
        <dbReference type="Pfam" id="PF20974"/>
    </source>
</evidence>
<dbReference type="Pfam" id="PF03950">
    <property type="entry name" value="tRNA-synt_1c_C"/>
    <property type="match status" value="1"/>
</dbReference>
<organism evidence="15 16">
    <name type="scientific">Neptunitalea chrysea</name>
    <dbReference type="NCBI Taxonomy" id="1647581"/>
    <lineage>
        <taxon>Bacteria</taxon>
        <taxon>Pseudomonadati</taxon>
        <taxon>Bacteroidota</taxon>
        <taxon>Flavobacteriia</taxon>
        <taxon>Flavobacteriales</taxon>
        <taxon>Flavobacteriaceae</taxon>
        <taxon>Neptunitalea</taxon>
    </lineage>
</organism>
<feature type="compositionally biased region" description="Polar residues" evidence="11">
    <location>
        <begin position="134"/>
        <end position="145"/>
    </location>
</feature>
<dbReference type="InterPro" id="IPR000924">
    <property type="entry name" value="Glu/Gln-tRNA-synth"/>
</dbReference>
<evidence type="ECO:0000256" key="11">
    <source>
        <dbReference type="SAM" id="MobiDB-lite"/>
    </source>
</evidence>
<protein>
    <recommendedName>
        <fullName evidence="9">Glutamine--tRNA ligase</fullName>
        <ecNumber evidence="9">6.1.1.18</ecNumber>
    </recommendedName>
    <alternativeName>
        <fullName evidence="9">Glutaminyl-tRNA synthetase</fullName>
        <shortName evidence="9">GlnRS</shortName>
    </alternativeName>
</protein>
<dbReference type="SUPFAM" id="SSF52374">
    <property type="entry name" value="Nucleotidylyl transferase"/>
    <property type="match status" value="1"/>
</dbReference>
<feature type="short sequence motif" description="'HIGH' region" evidence="9">
    <location>
        <begin position="34"/>
        <end position="44"/>
    </location>
</feature>
<keyword evidence="3 9" id="KW-0436">Ligase</keyword>
<dbReference type="Gene3D" id="3.40.50.620">
    <property type="entry name" value="HUPs"/>
    <property type="match status" value="1"/>
</dbReference>
<dbReference type="InterPro" id="IPR022861">
    <property type="entry name" value="Gln_tRNA_ligase_bac"/>
</dbReference>
<keyword evidence="7 9" id="KW-0030">Aminoacyl-tRNA synthetase</keyword>
<feature type="region of interest" description="Disordered" evidence="11">
    <location>
        <begin position="126"/>
        <end position="145"/>
    </location>
</feature>
<dbReference type="SUPFAM" id="SSF50715">
    <property type="entry name" value="Ribosomal protein L25-like"/>
    <property type="match status" value="1"/>
</dbReference>
<evidence type="ECO:0000256" key="6">
    <source>
        <dbReference type="ARBA" id="ARBA00022917"/>
    </source>
</evidence>
<evidence type="ECO:0000256" key="3">
    <source>
        <dbReference type="ARBA" id="ARBA00022598"/>
    </source>
</evidence>
<evidence type="ECO:0000256" key="5">
    <source>
        <dbReference type="ARBA" id="ARBA00022840"/>
    </source>
</evidence>
<dbReference type="InterPro" id="IPR020056">
    <property type="entry name" value="Rbsml_bL25/Gln-tRNA_synth_N"/>
</dbReference>
<feature type="binding site" evidence="9">
    <location>
        <position position="230"/>
    </location>
    <ligand>
        <name>ATP</name>
        <dbReference type="ChEBI" id="CHEBI:30616"/>
    </ligand>
</feature>
<dbReference type="PANTHER" id="PTHR43097">
    <property type="entry name" value="GLUTAMINE-TRNA LIGASE"/>
    <property type="match status" value="1"/>
</dbReference>
<evidence type="ECO:0000313" key="15">
    <source>
        <dbReference type="EMBL" id="GLB52925.1"/>
    </source>
</evidence>
<accession>A0A9W6EU21</accession>
<dbReference type="FunFam" id="3.40.50.620:FF:000037">
    <property type="entry name" value="Glutamine--tRNA ligase cytoplasmic"/>
    <property type="match status" value="1"/>
</dbReference>
<comment type="similarity">
    <text evidence="1 9 10">Belongs to the class-I aminoacyl-tRNA synthetase family.</text>
</comment>
<dbReference type="InterPro" id="IPR050132">
    <property type="entry name" value="Gln/Glu-tRNA_Ligase"/>
</dbReference>
<feature type="binding site" evidence="9">
    <location>
        <begin position="35"/>
        <end position="37"/>
    </location>
    <ligand>
        <name>ATP</name>
        <dbReference type="ChEBI" id="CHEBI:30616"/>
    </ligand>
</feature>
<dbReference type="Pfam" id="PF00749">
    <property type="entry name" value="tRNA-synt_1c"/>
    <property type="match status" value="1"/>
</dbReference>
<dbReference type="EMBL" id="BRVP01000012">
    <property type="protein sequence ID" value="GLB52925.1"/>
    <property type="molecule type" value="Genomic_DNA"/>
</dbReference>
<dbReference type="GO" id="GO:0005524">
    <property type="term" value="F:ATP binding"/>
    <property type="evidence" value="ECO:0007669"/>
    <property type="project" value="UniProtKB-UniRule"/>
</dbReference>
<dbReference type="GO" id="GO:0006424">
    <property type="term" value="P:glutamyl-tRNA aminoacylation"/>
    <property type="evidence" value="ECO:0007669"/>
    <property type="project" value="UniProtKB-UniRule"/>
</dbReference>
<keyword evidence="5 9" id="KW-0067">ATP-binding</keyword>
<feature type="binding site" evidence="9">
    <location>
        <begin position="270"/>
        <end position="272"/>
    </location>
    <ligand>
        <name>ATP</name>
        <dbReference type="ChEBI" id="CHEBI:30616"/>
    </ligand>
</feature>
<evidence type="ECO:0000256" key="2">
    <source>
        <dbReference type="ARBA" id="ARBA00022490"/>
    </source>
</evidence>
<dbReference type="InterPro" id="IPR011035">
    <property type="entry name" value="Ribosomal_bL25/Gln-tRNA_synth"/>
</dbReference>
<dbReference type="PRINTS" id="PR00987">
    <property type="entry name" value="TRNASYNTHGLU"/>
</dbReference>
<dbReference type="InterPro" id="IPR020058">
    <property type="entry name" value="Glu/Gln-tRNA-synth_Ib_cat-dom"/>
</dbReference>
<gene>
    <name evidence="9 15" type="primary">glnS</name>
    <name evidence="15" type="ORF">NBRC110019_19650</name>
</gene>
<dbReference type="InterPro" id="IPR049437">
    <property type="entry name" value="tRNA-synt_1c_C2"/>
</dbReference>
<name>A0A9W6EU21_9FLAO</name>
<keyword evidence="16" id="KW-1185">Reference proteome</keyword>
<comment type="subcellular location">
    <subcellularLocation>
        <location evidence="9">Cytoplasm</location>
    </subcellularLocation>
</comment>
<evidence type="ECO:0000313" key="16">
    <source>
        <dbReference type="Proteomes" id="UP001143545"/>
    </source>
</evidence>
<comment type="subunit">
    <text evidence="9">Monomer.</text>
</comment>
<dbReference type="Gene3D" id="3.90.800.10">
    <property type="entry name" value="Glutamyl-tRNA Synthetase, Domain 3"/>
    <property type="match status" value="1"/>
</dbReference>
<sequence length="560" mass="65277">MSEEKKSLNFIEHIIEEDLRNGFSTDHLRFRFPPEPNGYLHIGHASSICLNFGLGLKYDAPVNLRFDDTNPEKEEQEYVDAIKRDVEWLGFKWAHECYASDYFPDLYKWAVEFIKAGKAYVDSQSSDEMAKQKGTPTVPGTDSPFRNRSVDENLDLLERMKNGEFEAGSHVLRAKIDMASSNMLMRDPIMYRIIHKYHHRTANNWCIYPMYDWAHGESDYLEQVSHSFCTLEFAMHRELYDWFLDQVYDIEKVRPKQREFARRNLSHTIVSKRKLLKLVQEKFVTAWDDPRMPTISGLRRRGYTPDSIRNFADTIGIAKRDNLIDVSLLEYCVREDLNKKAARVMAVLDPVKVIITNYPEGQEEWLDAENNPEEEVMTYRKVPFSREIYIEREDFREEANRKFFRLKLGGEVRLKNAYIIKAESCVKDADGTITEIHCTYDVDSKSGSGTEASMRKVKGTLHWVSVAHAEQVEVRLYDRLFNDAAPDSHKEVDFLEFINPDSLNVVKGFVEPSLKNVKEGETFQFQRLGYFCVDKDTSENSIVFNKTVSLRDTWAKLESK</sequence>
<dbReference type="GO" id="GO:0006425">
    <property type="term" value="P:glutaminyl-tRNA aminoacylation"/>
    <property type="evidence" value="ECO:0007669"/>
    <property type="project" value="UniProtKB-UniRule"/>
</dbReference>
<dbReference type="NCBIfam" id="TIGR00440">
    <property type="entry name" value="glnS"/>
    <property type="match status" value="1"/>
</dbReference>
<dbReference type="GO" id="GO:0005829">
    <property type="term" value="C:cytosol"/>
    <property type="evidence" value="ECO:0007669"/>
    <property type="project" value="TreeGrafter"/>
</dbReference>
<feature type="domain" description="Glutamyl/glutaminyl-tRNA synthetase class Ib catalytic" evidence="12">
    <location>
        <begin position="28"/>
        <end position="338"/>
    </location>
</feature>
<evidence type="ECO:0000256" key="7">
    <source>
        <dbReference type="ARBA" id="ARBA00023146"/>
    </source>
</evidence>
<dbReference type="PROSITE" id="PS00178">
    <property type="entry name" value="AA_TRNA_LIGASE_I"/>
    <property type="match status" value="1"/>
</dbReference>
<dbReference type="InterPro" id="IPR001412">
    <property type="entry name" value="aa-tRNA-synth_I_CS"/>
</dbReference>
<dbReference type="FunFam" id="1.10.1160.10:FF:000001">
    <property type="entry name" value="Glutamine--tRNA ligase"/>
    <property type="match status" value="1"/>
</dbReference>
<feature type="domain" description="tRNA synthetases class I (E and Q) anti-codon binding" evidence="14">
    <location>
        <begin position="460"/>
        <end position="534"/>
    </location>
</feature>
<dbReference type="RefSeq" id="WP_281754507.1">
    <property type="nucleotide sequence ID" value="NZ_BRVP01000012.1"/>
</dbReference>
<comment type="catalytic activity">
    <reaction evidence="8 9">
        <text>tRNA(Gln) + L-glutamine + ATP = L-glutaminyl-tRNA(Gln) + AMP + diphosphate</text>
        <dbReference type="Rhea" id="RHEA:20121"/>
        <dbReference type="Rhea" id="RHEA-COMP:9662"/>
        <dbReference type="Rhea" id="RHEA-COMP:9681"/>
        <dbReference type="ChEBI" id="CHEBI:30616"/>
        <dbReference type="ChEBI" id="CHEBI:33019"/>
        <dbReference type="ChEBI" id="CHEBI:58359"/>
        <dbReference type="ChEBI" id="CHEBI:78442"/>
        <dbReference type="ChEBI" id="CHEBI:78521"/>
        <dbReference type="ChEBI" id="CHEBI:456215"/>
        <dbReference type="EC" id="6.1.1.18"/>
    </reaction>
</comment>
<keyword evidence="6 9" id="KW-0648">Protein biosynthesis</keyword>
<evidence type="ECO:0000256" key="4">
    <source>
        <dbReference type="ARBA" id="ARBA00022741"/>
    </source>
</evidence>
<dbReference type="InterPro" id="IPR014729">
    <property type="entry name" value="Rossmann-like_a/b/a_fold"/>
</dbReference>